<keyword evidence="4" id="KW-1185">Reference proteome</keyword>
<comment type="caution">
    <text evidence="3">The sequence shown here is derived from an EMBL/GenBank/DDBJ whole genome shotgun (WGS) entry which is preliminary data.</text>
</comment>
<feature type="transmembrane region" description="Helical" evidence="2">
    <location>
        <begin position="141"/>
        <end position="162"/>
    </location>
</feature>
<evidence type="ECO:0000313" key="3">
    <source>
        <dbReference type="EMBL" id="MBF6296055.1"/>
    </source>
</evidence>
<proteinExistence type="predicted"/>
<name>A0ABS0CHG5_9NOCA</name>
<evidence type="ECO:0000256" key="1">
    <source>
        <dbReference type="SAM" id="MobiDB-lite"/>
    </source>
</evidence>
<sequence>MAEANNGGVMATGVPRPAFTAELLADLHADNVAPEQRAQLWPAVAHDPQALRYLRSLDEVSAELCALGRDERIIHAMPADVAARLTQFVDDLDSPEGPTARDAVIHSLRSVPTDESDEKSTASESALAQPMAEHRRGRVRWLAAAAAAILAVAGVGGVVSTLRGGDGTAPSTAQPSTGNDDAGEELTAAVALTALGRHSVTGSLANPAALDRCVRANGLDRTVLGSTDITFQGGNAVLILLSGPRPPTITALVVGTNCGTGDPQRRAVQDIG</sequence>
<reference evidence="3 4" key="1">
    <citation type="submission" date="2020-10" db="EMBL/GenBank/DDBJ databases">
        <title>Identification of Nocardia species via Next-generation sequencing and recognition of intraspecies genetic diversity.</title>
        <authorList>
            <person name="Li P."/>
            <person name="Li P."/>
            <person name="Lu B."/>
        </authorList>
    </citation>
    <scope>NUCLEOTIDE SEQUENCE [LARGE SCALE GENOMIC DNA]</scope>
    <source>
        <strain evidence="3 4">BJ06-0157</strain>
    </source>
</reference>
<gene>
    <name evidence="3" type="ORF">IU459_00685</name>
</gene>
<keyword evidence="2" id="KW-0472">Membrane</keyword>
<keyword evidence="2" id="KW-1133">Transmembrane helix</keyword>
<evidence type="ECO:0008006" key="5">
    <source>
        <dbReference type="Google" id="ProtNLM"/>
    </source>
</evidence>
<protein>
    <recommendedName>
        <fullName evidence="5">Anti-sigma-M factor RsmA</fullName>
    </recommendedName>
</protein>
<dbReference type="EMBL" id="JADLQX010000001">
    <property type="protein sequence ID" value="MBF6296055.1"/>
    <property type="molecule type" value="Genomic_DNA"/>
</dbReference>
<accession>A0ABS0CHG5</accession>
<keyword evidence="2" id="KW-0812">Transmembrane</keyword>
<evidence type="ECO:0000256" key="2">
    <source>
        <dbReference type="SAM" id="Phobius"/>
    </source>
</evidence>
<dbReference type="Proteomes" id="UP000702209">
    <property type="component" value="Unassembled WGS sequence"/>
</dbReference>
<dbReference type="RefSeq" id="WP_195127463.1">
    <property type="nucleotide sequence ID" value="NZ_JADLQX010000001.1"/>
</dbReference>
<evidence type="ECO:0000313" key="4">
    <source>
        <dbReference type="Proteomes" id="UP000702209"/>
    </source>
</evidence>
<feature type="region of interest" description="Disordered" evidence="1">
    <location>
        <begin position="109"/>
        <end position="131"/>
    </location>
</feature>
<organism evidence="3 4">
    <name type="scientific">Nocardia amamiensis</name>
    <dbReference type="NCBI Taxonomy" id="404578"/>
    <lineage>
        <taxon>Bacteria</taxon>
        <taxon>Bacillati</taxon>
        <taxon>Actinomycetota</taxon>
        <taxon>Actinomycetes</taxon>
        <taxon>Mycobacteriales</taxon>
        <taxon>Nocardiaceae</taxon>
        <taxon>Nocardia</taxon>
    </lineage>
</organism>